<evidence type="ECO:0000256" key="1">
    <source>
        <dbReference type="SAM" id="SignalP"/>
    </source>
</evidence>
<dbReference type="EMBL" id="BORC01000001">
    <property type="protein sequence ID" value="GIN60649.1"/>
    <property type="molecule type" value="Genomic_DNA"/>
</dbReference>
<protein>
    <submittedName>
        <fullName evidence="2">Uncharacterized protein</fullName>
    </submittedName>
</protein>
<dbReference type="AlphaFoldDB" id="A0A920BSE8"/>
<evidence type="ECO:0000313" key="3">
    <source>
        <dbReference type="Proteomes" id="UP000682111"/>
    </source>
</evidence>
<feature type="chain" id="PRO_5038711699" evidence="1">
    <location>
        <begin position="26"/>
        <end position="45"/>
    </location>
</feature>
<accession>A0A920BSE8</accession>
<name>A0A920BSE8_9BACI</name>
<dbReference type="RefSeq" id="WP_170211227.1">
    <property type="nucleotide sequence ID" value="NZ_SWLZ01000004.1"/>
</dbReference>
<evidence type="ECO:0000313" key="2">
    <source>
        <dbReference type="EMBL" id="GIN60649.1"/>
    </source>
</evidence>
<dbReference type="Proteomes" id="UP000682111">
    <property type="component" value="Unassembled WGS sequence"/>
</dbReference>
<reference evidence="2" key="1">
    <citation type="submission" date="2021-03" db="EMBL/GenBank/DDBJ databases">
        <title>Antimicrobial resistance genes in bacteria isolated from Japanese honey, and their potential for conferring macrolide and lincosamide resistance in the American foulbrood pathogen Paenibacillus larvae.</title>
        <authorList>
            <person name="Okamoto M."/>
            <person name="Kumagai M."/>
            <person name="Kanamori H."/>
            <person name="Takamatsu D."/>
        </authorList>
    </citation>
    <scope>NUCLEOTIDE SEQUENCE</scope>
    <source>
        <strain evidence="2">J27TS8</strain>
    </source>
</reference>
<comment type="caution">
    <text evidence="2">The sequence shown here is derived from an EMBL/GenBank/DDBJ whole genome shotgun (WGS) entry which is preliminary data.</text>
</comment>
<keyword evidence="3" id="KW-1185">Reference proteome</keyword>
<organism evidence="2 3">
    <name type="scientific">Robertmurraya siralis</name>
    <dbReference type="NCBI Taxonomy" id="77777"/>
    <lineage>
        <taxon>Bacteria</taxon>
        <taxon>Bacillati</taxon>
        <taxon>Bacillota</taxon>
        <taxon>Bacilli</taxon>
        <taxon>Bacillales</taxon>
        <taxon>Bacillaceae</taxon>
        <taxon>Robertmurraya</taxon>
    </lineage>
</organism>
<feature type="signal peptide" evidence="1">
    <location>
        <begin position="1"/>
        <end position="25"/>
    </location>
</feature>
<keyword evidence="1" id="KW-0732">Signal</keyword>
<gene>
    <name evidence="2" type="ORF">J27TS8_06420</name>
</gene>
<sequence length="45" mass="5030">MGKILKSLLVSVFIFSIVNVTSASSATYENTKFNPNQGALKYRKY</sequence>
<proteinExistence type="predicted"/>